<dbReference type="Proteomes" id="UP000326553">
    <property type="component" value="Chromosome"/>
</dbReference>
<feature type="domain" description="Peptidase M1 membrane alanine aminopeptidase" evidence="14">
    <location>
        <begin position="315"/>
        <end position="459"/>
    </location>
</feature>
<dbReference type="InterPro" id="IPR050344">
    <property type="entry name" value="Peptidase_M1_aminopeptidases"/>
</dbReference>
<sequence>MRPRRSAVLLAALFLTVTTACTTSSTSDRADGTPRAGATGVDDHLFPALGNGGYDVAHYALELDYVPDDNALEGTAVITARATQDLSRFSLDLAGLRVRHAAVDGSDARFSRKKNKLTLAPARPIRKGETFRTTVRYDGTPRMLTASDGGNEGWIETDDGVAALGEPTGSMTWFPGNHHPSDKATYDIDVTVPSDYTAVSNGTLRETRQRGKRTTFRWHNPEPTASYVASVVTGVFDVSTTTTDDGLPVYTAVDPDEADGPVDVHDLVPEVVDWASDRFGPYPFSSTGAVVDHLPDLGYALETQTRPYFQEAPDTRLVVHELAHQWFGNSVTPRAWQDMWLNEGFATYAEWLWDEEHGHRSAQRTFDSFYDGTHSESDGIWDFPAADLPSAARVSDRPVYGRGAMTLHQLRETVGDRTFFGILRTWTREHRHGNADTEQFIALCEKKSGQDLTELFDTWLFSAEKPDAD</sequence>
<dbReference type="GO" id="GO:0008237">
    <property type="term" value="F:metallopeptidase activity"/>
    <property type="evidence" value="ECO:0007669"/>
    <property type="project" value="UniProtKB-KW"/>
</dbReference>
<comment type="catalytic activity">
    <reaction evidence="1">
        <text>Release of an N-terminal amino acid, Xaa-|-Yaa- from a peptide, amide or arylamide. Xaa is preferably Ala, but may be most amino acids including Pro (slow action). When a terminal hydrophobic residue is followed by a prolyl residue, the two may be released as an intact Xaa-Pro dipeptide.</text>
        <dbReference type="EC" id="3.4.11.2"/>
    </reaction>
</comment>
<keyword evidence="7" id="KW-0479">Metal-binding</keyword>
<dbReference type="SUPFAM" id="SSF55486">
    <property type="entry name" value="Metalloproteases ('zincins'), catalytic domain"/>
    <property type="match status" value="1"/>
</dbReference>
<reference evidence="16 17" key="1">
    <citation type="submission" date="2017-09" db="EMBL/GenBank/DDBJ databases">
        <authorList>
            <person name="Lee N."/>
            <person name="Cho B.-K."/>
        </authorList>
    </citation>
    <scope>NUCLEOTIDE SEQUENCE [LARGE SCALE GENOMIC DNA]</scope>
    <source>
        <strain evidence="16 17">ATCC 12461</strain>
    </source>
</reference>
<evidence type="ECO:0000313" key="17">
    <source>
        <dbReference type="Proteomes" id="UP000326553"/>
    </source>
</evidence>
<evidence type="ECO:0000256" key="3">
    <source>
        <dbReference type="ARBA" id="ARBA00010136"/>
    </source>
</evidence>
<keyword evidence="17" id="KW-1185">Reference proteome</keyword>
<feature type="chain" id="PRO_5039300264" description="Aminopeptidase N" evidence="13">
    <location>
        <begin position="21"/>
        <end position="469"/>
    </location>
</feature>
<dbReference type="PROSITE" id="PS51257">
    <property type="entry name" value="PROKAR_LIPOPROTEIN"/>
    <property type="match status" value="1"/>
</dbReference>
<feature type="domain" description="Aminopeptidase N-like N-terminal" evidence="15">
    <location>
        <begin position="58"/>
        <end position="228"/>
    </location>
</feature>
<comment type="cofactor">
    <cofactor evidence="2">
        <name>Zn(2+)</name>
        <dbReference type="ChEBI" id="CHEBI:29105"/>
    </cofactor>
</comment>
<comment type="similarity">
    <text evidence="3">Belongs to the peptidase M1 family.</text>
</comment>
<dbReference type="PANTHER" id="PTHR11533:SF297">
    <property type="entry name" value="AMINOPEPTIDASE N"/>
    <property type="match status" value="1"/>
</dbReference>
<dbReference type="GO" id="GO:0008270">
    <property type="term" value="F:zinc ion binding"/>
    <property type="evidence" value="ECO:0007669"/>
    <property type="project" value="InterPro"/>
</dbReference>
<dbReference type="AlphaFoldDB" id="A0A5J6HR92"/>
<dbReference type="Gene3D" id="1.10.390.10">
    <property type="entry name" value="Neutral Protease Domain 2"/>
    <property type="match status" value="1"/>
</dbReference>
<name>A0A5J6HR92_STRAD</name>
<evidence type="ECO:0000256" key="11">
    <source>
        <dbReference type="ARBA" id="ARBA00029811"/>
    </source>
</evidence>
<evidence type="ECO:0000256" key="7">
    <source>
        <dbReference type="ARBA" id="ARBA00022723"/>
    </source>
</evidence>
<gene>
    <name evidence="16" type="ORF">CP975_28480</name>
</gene>
<dbReference type="InterPro" id="IPR014782">
    <property type="entry name" value="Peptidase_M1_dom"/>
</dbReference>
<evidence type="ECO:0000256" key="12">
    <source>
        <dbReference type="ARBA" id="ARBA00031533"/>
    </source>
</evidence>
<protein>
    <recommendedName>
        <fullName evidence="5">Aminopeptidase N</fullName>
        <ecNumber evidence="4">3.4.11.2</ecNumber>
    </recommendedName>
    <alternativeName>
        <fullName evidence="11">Alanine aminopeptidase</fullName>
    </alternativeName>
    <alternativeName>
        <fullName evidence="12">Lysyl aminopeptidase</fullName>
    </alternativeName>
</protein>
<evidence type="ECO:0000256" key="9">
    <source>
        <dbReference type="ARBA" id="ARBA00022833"/>
    </source>
</evidence>
<dbReference type="KEGG" id="salw:CP975_28480"/>
<dbReference type="CDD" id="cd09603">
    <property type="entry name" value="M1_APN_like"/>
    <property type="match status" value="1"/>
</dbReference>
<evidence type="ECO:0000256" key="4">
    <source>
        <dbReference type="ARBA" id="ARBA00012564"/>
    </source>
</evidence>
<evidence type="ECO:0000256" key="1">
    <source>
        <dbReference type="ARBA" id="ARBA00000098"/>
    </source>
</evidence>
<evidence type="ECO:0000259" key="14">
    <source>
        <dbReference type="Pfam" id="PF01433"/>
    </source>
</evidence>
<dbReference type="GO" id="GO:0006508">
    <property type="term" value="P:proteolysis"/>
    <property type="evidence" value="ECO:0007669"/>
    <property type="project" value="UniProtKB-KW"/>
</dbReference>
<dbReference type="Pfam" id="PF17900">
    <property type="entry name" value="Peptidase_M1_N"/>
    <property type="match status" value="1"/>
</dbReference>
<proteinExistence type="inferred from homology"/>
<dbReference type="OrthoDB" id="100605at2"/>
<dbReference type="Gene3D" id="2.60.40.1730">
    <property type="entry name" value="tricorn interacting facor f3 domain"/>
    <property type="match status" value="1"/>
</dbReference>
<dbReference type="EC" id="3.4.11.2" evidence="4"/>
<keyword evidence="10" id="KW-0482">Metalloprotease</keyword>
<accession>A0A5J6HR92</accession>
<evidence type="ECO:0000256" key="2">
    <source>
        <dbReference type="ARBA" id="ARBA00001947"/>
    </source>
</evidence>
<evidence type="ECO:0000256" key="6">
    <source>
        <dbReference type="ARBA" id="ARBA00022670"/>
    </source>
</evidence>
<dbReference type="InterPro" id="IPR001930">
    <property type="entry name" value="Peptidase_M1"/>
</dbReference>
<keyword evidence="13" id="KW-0732">Signal</keyword>
<evidence type="ECO:0000259" key="15">
    <source>
        <dbReference type="Pfam" id="PF17900"/>
    </source>
</evidence>
<evidence type="ECO:0000256" key="10">
    <source>
        <dbReference type="ARBA" id="ARBA00023049"/>
    </source>
</evidence>
<dbReference type="Pfam" id="PF01433">
    <property type="entry name" value="Peptidase_M1"/>
    <property type="match status" value="1"/>
</dbReference>
<keyword evidence="6" id="KW-0645">Protease</keyword>
<dbReference type="InterPro" id="IPR027268">
    <property type="entry name" value="Peptidase_M4/M1_CTD_sf"/>
</dbReference>
<dbReference type="PANTHER" id="PTHR11533">
    <property type="entry name" value="PROTEASE M1 ZINC METALLOPROTEASE"/>
    <property type="match status" value="1"/>
</dbReference>
<dbReference type="EMBL" id="CP023695">
    <property type="protein sequence ID" value="QEV20963.1"/>
    <property type="molecule type" value="Genomic_DNA"/>
</dbReference>
<feature type="signal peptide" evidence="13">
    <location>
        <begin position="1"/>
        <end position="20"/>
    </location>
</feature>
<keyword evidence="9" id="KW-0862">Zinc</keyword>
<dbReference type="PRINTS" id="PR00756">
    <property type="entry name" value="ALADIPTASE"/>
</dbReference>
<dbReference type="GO" id="GO:0016285">
    <property type="term" value="F:alanyl aminopeptidase activity"/>
    <property type="evidence" value="ECO:0007669"/>
    <property type="project" value="UniProtKB-EC"/>
</dbReference>
<dbReference type="InterPro" id="IPR045357">
    <property type="entry name" value="Aminopeptidase_N-like_N"/>
</dbReference>
<evidence type="ECO:0000256" key="8">
    <source>
        <dbReference type="ARBA" id="ARBA00022801"/>
    </source>
</evidence>
<organism evidence="16 17">
    <name type="scientific">Streptomyces alboniger</name>
    <dbReference type="NCBI Taxonomy" id="132473"/>
    <lineage>
        <taxon>Bacteria</taxon>
        <taxon>Bacillati</taxon>
        <taxon>Actinomycetota</taxon>
        <taxon>Actinomycetes</taxon>
        <taxon>Kitasatosporales</taxon>
        <taxon>Streptomycetaceae</taxon>
        <taxon>Streptomyces</taxon>
        <taxon>Streptomyces aurantiacus group</taxon>
    </lineage>
</organism>
<keyword evidence="8" id="KW-0378">Hydrolase</keyword>
<evidence type="ECO:0000256" key="5">
    <source>
        <dbReference type="ARBA" id="ARBA00015611"/>
    </source>
</evidence>
<dbReference type="InterPro" id="IPR042097">
    <property type="entry name" value="Aminopeptidase_N-like_N_sf"/>
</dbReference>
<evidence type="ECO:0000313" key="16">
    <source>
        <dbReference type="EMBL" id="QEV20963.1"/>
    </source>
</evidence>
<dbReference type="SUPFAM" id="SSF63737">
    <property type="entry name" value="Leukotriene A4 hydrolase N-terminal domain"/>
    <property type="match status" value="1"/>
</dbReference>
<evidence type="ECO:0000256" key="13">
    <source>
        <dbReference type="SAM" id="SignalP"/>
    </source>
</evidence>